<keyword evidence="6 8" id="KW-0472">Membrane</keyword>
<dbReference type="GO" id="GO:0015031">
    <property type="term" value="P:protein transport"/>
    <property type="evidence" value="ECO:0007669"/>
    <property type="project" value="UniProtKB-KW"/>
</dbReference>
<dbReference type="GO" id="GO:0006888">
    <property type="term" value="P:endoplasmic reticulum to Golgi vesicle-mediated transport"/>
    <property type="evidence" value="ECO:0007669"/>
    <property type="project" value="TreeGrafter"/>
</dbReference>
<name>A0A6H0XM91_9PEZI</name>
<evidence type="ECO:0000256" key="7">
    <source>
        <dbReference type="ARBA" id="ARBA00024203"/>
    </source>
</evidence>
<reference evidence="9 10" key="1">
    <citation type="journal article" date="2016" name="Sci. Rep.">
        <title>Peltaster fructicola genome reveals evolution from an invasive phytopathogen to an ectophytic parasite.</title>
        <authorList>
            <person name="Xu C."/>
            <person name="Chen H."/>
            <person name="Gleason M.L."/>
            <person name="Xu J.R."/>
            <person name="Liu H."/>
            <person name="Zhang R."/>
            <person name="Sun G."/>
        </authorList>
    </citation>
    <scope>NUCLEOTIDE SEQUENCE [LARGE SCALE GENOMIC DNA]</scope>
    <source>
        <strain evidence="9 10">LNHT1506</strain>
    </source>
</reference>
<organism evidence="9 10">
    <name type="scientific">Peltaster fructicola</name>
    <dbReference type="NCBI Taxonomy" id="286661"/>
    <lineage>
        <taxon>Eukaryota</taxon>
        <taxon>Fungi</taxon>
        <taxon>Dikarya</taxon>
        <taxon>Ascomycota</taxon>
        <taxon>Pezizomycotina</taxon>
        <taxon>Dothideomycetes</taxon>
        <taxon>Dothideomycetes incertae sedis</taxon>
        <taxon>Peltaster</taxon>
    </lineage>
</organism>
<evidence type="ECO:0008006" key="11">
    <source>
        <dbReference type="Google" id="ProtNLM"/>
    </source>
</evidence>
<dbReference type="Proteomes" id="UP000503462">
    <property type="component" value="Chromosome 1"/>
</dbReference>
<evidence type="ECO:0000256" key="4">
    <source>
        <dbReference type="ARBA" id="ARBA00022927"/>
    </source>
</evidence>
<gene>
    <name evidence="9" type="ORF">AMS68_001361</name>
</gene>
<sequence>MATLFFSFGGLFQVSVLLVNAIAILSEDRFLARIGWGSTQNEPSFGQGSQDNASLKARTINLINSVRTLMRIPLIFLNALIIVWAIAFG</sequence>
<evidence type="ECO:0000313" key="9">
    <source>
        <dbReference type="EMBL" id="QIW95843.1"/>
    </source>
</evidence>
<keyword evidence="4" id="KW-0653">Protein transport</keyword>
<dbReference type="PANTHER" id="PTHR15858:SF0">
    <property type="entry name" value="IMMEDIATE EARLY RESPONSE 3-INTERACTING PROTEIN 1"/>
    <property type="match status" value="1"/>
</dbReference>
<keyword evidence="10" id="KW-1185">Reference proteome</keyword>
<feature type="transmembrane region" description="Helical" evidence="8">
    <location>
        <begin position="6"/>
        <end position="25"/>
    </location>
</feature>
<feature type="transmembrane region" description="Helical" evidence="8">
    <location>
        <begin position="68"/>
        <end position="87"/>
    </location>
</feature>
<dbReference type="Pfam" id="PF08571">
    <property type="entry name" value="Yos1"/>
    <property type="match status" value="1"/>
</dbReference>
<dbReference type="InterPro" id="IPR013880">
    <property type="entry name" value="Yos1"/>
</dbReference>
<dbReference type="EMBL" id="CP051139">
    <property type="protein sequence ID" value="QIW95843.1"/>
    <property type="molecule type" value="Genomic_DNA"/>
</dbReference>
<dbReference type="GO" id="GO:0000139">
    <property type="term" value="C:Golgi membrane"/>
    <property type="evidence" value="ECO:0007669"/>
    <property type="project" value="TreeGrafter"/>
</dbReference>
<keyword evidence="5 8" id="KW-1133">Transmembrane helix</keyword>
<protein>
    <recommendedName>
        <fullName evidence="11">Yos1-like protein</fullName>
    </recommendedName>
</protein>
<dbReference type="GO" id="GO:0005789">
    <property type="term" value="C:endoplasmic reticulum membrane"/>
    <property type="evidence" value="ECO:0007669"/>
    <property type="project" value="TreeGrafter"/>
</dbReference>
<evidence type="ECO:0000256" key="5">
    <source>
        <dbReference type="ARBA" id="ARBA00022989"/>
    </source>
</evidence>
<evidence type="ECO:0000256" key="8">
    <source>
        <dbReference type="SAM" id="Phobius"/>
    </source>
</evidence>
<accession>A0A6H0XM91</accession>
<dbReference type="PANTHER" id="PTHR15858">
    <property type="entry name" value="IMMEDIATE EARLY RESPONSE 3-INTERACTING PROTEIN 1"/>
    <property type="match status" value="1"/>
</dbReference>
<evidence type="ECO:0000256" key="1">
    <source>
        <dbReference type="ARBA" id="ARBA00004370"/>
    </source>
</evidence>
<dbReference type="AlphaFoldDB" id="A0A6H0XM91"/>
<evidence type="ECO:0000256" key="6">
    <source>
        <dbReference type="ARBA" id="ARBA00023136"/>
    </source>
</evidence>
<evidence type="ECO:0000256" key="2">
    <source>
        <dbReference type="ARBA" id="ARBA00022448"/>
    </source>
</evidence>
<dbReference type="OrthoDB" id="15356at2759"/>
<comment type="similarity">
    <text evidence="7">Belongs to the YOS1 family.</text>
</comment>
<dbReference type="GO" id="GO:0030134">
    <property type="term" value="C:COPII-coated ER to Golgi transport vesicle"/>
    <property type="evidence" value="ECO:0007669"/>
    <property type="project" value="TreeGrafter"/>
</dbReference>
<evidence type="ECO:0000256" key="3">
    <source>
        <dbReference type="ARBA" id="ARBA00022692"/>
    </source>
</evidence>
<comment type="subcellular location">
    <subcellularLocation>
        <location evidence="1">Membrane</location>
    </subcellularLocation>
</comment>
<keyword evidence="2" id="KW-0813">Transport</keyword>
<evidence type="ECO:0000313" key="10">
    <source>
        <dbReference type="Proteomes" id="UP000503462"/>
    </source>
</evidence>
<keyword evidence="3 8" id="KW-0812">Transmembrane</keyword>
<proteinExistence type="inferred from homology"/>